<comment type="similarity">
    <text evidence="2">Belongs to the acetate uptake transporter (AceTr) (TC 2.A.96) family.</text>
</comment>
<keyword evidence="8" id="KW-1185">Reference proteome</keyword>
<comment type="caution">
    <text evidence="7">The sequence shown here is derived from an EMBL/GenBank/DDBJ whole genome shotgun (WGS) entry which is preliminary data.</text>
</comment>
<organism evidence="7 8">
    <name type="scientific">Paenibacillus brasilensis</name>
    <dbReference type="NCBI Taxonomy" id="128574"/>
    <lineage>
        <taxon>Bacteria</taxon>
        <taxon>Bacillati</taxon>
        <taxon>Bacillota</taxon>
        <taxon>Bacilli</taxon>
        <taxon>Bacillales</taxon>
        <taxon>Paenibacillaceae</taxon>
        <taxon>Paenibacillus</taxon>
    </lineage>
</organism>
<feature type="transmembrane region" description="Helical" evidence="6">
    <location>
        <begin position="136"/>
        <end position="157"/>
    </location>
</feature>
<accession>A0ABU0KSJ7</accession>
<keyword evidence="4 6" id="KW-1133">Transmembrane helix</keyword>
<dbReference type="Proteomes" id="UP001242811">
    <property type="component" value="Unassembled WGS sequence"/>
</dbReference>
<evidence type="ECO:0000256" key="5">
    <source>
        <dbReference type="ARBA" id="ARBA00023136"/>
    </source>
</evidence>
<dbReference type="EMBL" id="JAUSWA010000002">
    <property type="protein sequence ID" value="MDQ0492409.1"/>
    <property type="molecule type" value="Genomic_DNA"/>
</dbReference>
<protein>
    <submittedName>
        <fullName evidence="7">Succinate-acetate transporter protein</fullName>
    </submittedName>
</protein>
<feature type="transmembrane region" description="Helical" evidence="6">
    <location>
        <begin position="12"/>
        <end position="32"/>
    </location>
</feature>
<dbReference type="InterPro" id="IPR047623">
    <property type="entry name" value="SatP"/>
</dbReference>
<evidence type="ECO:0000256" key="6">
    <source>
        <dbReference type="SAM" id="Phobius"/>
    </source>
</evidence>
<dbReference type="InterPro" id="IPR000791">
    <property type="entry name" value="Gpr1/Fun34/SatP-like"/>
</dbReference>
<evidence type="ECO:0000256" key="4">
    <source>
        <dbReference type="ARBA" id="ARBA00022989"/>
    </source>
</evidence>
<feature type="transmembrane region" description="Helical" evidence="6">
    <location>
        <begin position="44"/>
        <end position="62"/>
    </location>
</feature>
<feature type="transmembrane region" description="Helical" evidence="6">
    <location>
        <begin position="112"/>
        <end position="129"/>
    </location>
</feature>
<dbReference type="Pfam" id="PF01184">
    <property type="entry name" value="Gpr1_Fun34_YaaH"/>
    <property type="match status" value="1"/>
</dbReference>
<dbReference type="PANTHER" id="PTHR30178">
    <property type="entry name" value="INNER MEMBRANE PROTEIN YAAH"/>
    <property type="match status" value="1"/>
</dbReference>
<gene>
    <name evidence="7" type="ORF">QOZ95_000556</name>
</gene>
<reference evidence="7 8" key="1">
    <citation type="submission" date="2023-07" db="EMBL/GenBank/DDBJ databases">
        <title>Genomic Encyclopedia of Type Strains, Phase IV (KMG-IV): sequencing the most valuable type-strain genomes for metagenomic binning, comparative biology and taxonomic classification.</title>
        <authorList>
            <person name="Goeker M."/>
        </authorList>
    </citation>
    <scope>NUCLEOTIDE SEQUENCE [LARGE SCALE GENOMIC DNA]</scope>
    <source>
        <strain evidence="7 8">DSM 14914</strain>
    </source>
</reference>
<dbReference type="PANTHER" id="PTHR30178:SF3">
    <property type="entry name" value="SUCCINATE-ACETATE_PROTON SYMPORTER SATP"/>
    <property type="match status" value="1"/>
</dbReference>
<proteinExistence type="inferred from homology"/>
<name>A0ABU0KSJ7_9BACL</name>
<keyword evidence="5 6" id="KW-0472">Membrane</keyword>
<evidence type="ECO:0000256" key="3">
    <source>
        <dbReference type="ARBA" id="ARBA00022692"/>
    </source>
</evidence>
<keyword evidence="3 6" id="KW-0812">Transmembrane</keyword>
<comment type="subcellular location">
    <subcellularLocation>
        <location evidence="1">Membrane</location>
        <topology evidence="1">Multi-pass membrane protein</topology>
    </subcellularLocation>
</comment>
<dbReference type="NCBIfam" id="NF038013">
    <property type="entry name" value="AceTr_1"/>
    <property type="match status" value="1"/>
</dbReference>
<evidence type="ECO:0000313" key="7">
    <source>
        <dbReference type="EMBL" id="MDQ0492409.1"/>
    </source>
</evidence>
<sequence>MQNESHSNVKIVTADPSAIGLFGLAIVTLVASSQKLGLTEGLSFIIPWAIFLGAFAQLFACIQDAKHNNTFGMTAFGAYAFFWLAVASSWMIKMGVFGSELASAVDGKQLGFAFAGYLIFTLFMTIGAMETHKVLFFIFVLIDFLFLGLSFDAFGVAPEVFHTLAAYGRNGDWSAFIVRYRSRSSECPFWPYVPACRTSLRHFQTAPLAVYVSPAKPPFAPIRVKDGFLGYKVGIIRLANSASALPHNEGQLPFLWE</sequence>
<evidence type="ECO:0000256" key="2">
    <source>
        <dbReference type="ARBA" id="ARBA00005587"/>
    </source>
</evidence>
<evidence type="ECO:0000256" key="1">
    <source>
        <dbReference type="ARBA" id="ARBA00004141"/>
    </source>
</evidence>
<evidence type="ECO:0000313" key="8">
    <source>
        <dbReference type="Proteomes" id="UP001242811"/>
    </source>
</evidence>
<feature type="transmembrane region" description="Helical" evidence="6">
    <location>
        <begin position="74"/>
        <end position="92"/>
    </location>
</feature>